<keyword evidence="4" id="KW-1185">Reference proteome</keyword>
<dbReference type="InterPro" id="IPR011053">
    <property type="entry name" value="Single_hybrid_motif"/>
</dbReference>
<dbReference type="FunFam" id="2.40.50.100:FF:000003">
    <property type="entry name" value="Acetyl-CoA carboxylase biotin carboxyl carrier protein"/>
    <property type="match status" value="1"/>
</dbReference>
<gene>
    <name evidence="3" type="ORF">SAMN05444274_10255</name>
</gene>
<dbReference type="Gene3D" id="2.40.50.100">
    <property type="match status" value="1"/>
</dbReference>
<organism evidence="3 4">
    <name type="scientific">Mariniphaga anaerophila</name>
    <dbReference type="NCBI Taxonomy" id="1484053"/>
    <lineage>
        <taxon>Bacteria</taxon>
        <taxon>Pseudomonadati</taxon>
        <taxon>Bacteroidota</taxon>
        <taxon>Bacteroidia</taxon>
        <taxon>Marinilabiliales</taxon>
        <taxon>Prolixibacteraceae</taxon>
        <taxon>Mariniphaga</taxon>
    </lineage>
</organism>
<dbReference type="CDD" id="cd06850">
    <property type="entry name" value="biotinyl_domain"/>
    <property type="match status" value="1"/>
</dbReference>
<dbReference type="SUPFAM" id="SSF51230">
    <property type="entry name" value="Single hybrid motif"/>
    <property type="match status" value="1"/>
</dbReference>
<dbReference type="AlphaFoldDB" id="A0A1M4VBV1"/>
<dbReference type="STRING" id="1484053.SAMN05444274_10255"/>
<keyword evidence="1" id="KW-0092">Biotin</keyword>
<evidence type="ECO:0000256" key="1">
    <source>
        <dbReference type="ARBA" id="ARBA00023267"/>
    </source>
</evidence>
<protein>
    <submittedName>
        <fullName evidence="3">Biotin carboxyl carrier protein</fullName>
    </submittedName>
</protein>
<dbReference type="Pfam" id="PF00364">
    <property type="entry name" value="Biotin_lipoyl"/>
    <property type="match status" value="1"/>
</dbReference>
<dbReference type="RefSeq" id="WP_072999824.1">
    <property type="nucleotide sequence ID" value="NZ_FQUM01000002.1"/>
</dbReference>
<accession>A0A1M4VBV1</accession>
<dbReference type="PROSITE" id="PS50968">
    <property type="entry name" value="BIOTINYL_LIPOYL"/>
    <property type="match status" value="1"/>
</dbReference>
<evidence type="ECO:0000313" key="3">
    <source>
        <dbReference type="EMBL" id="SHE66393.1"/>
    </source>
</evidence>
<feature type="domain" description="Lipoyl-binding" evidence="2">
    <location>
        <begin position="98"/>
        <end position="169"/>
    </location>
</feature>
<dbReference type="Proteomes" id="UP000184164">
    <property type="component" value="Unassembled WGS sequence"/>
</dbReference>
<dbReference type="PANTHER" id="PTHR45266:SF3">
    <property type="entry name" value="OXALOACETATE DECARBOXYLASE ALPHA CHAIN"/>
    <property type="match status" value="1"/>
</dbReference>
<proteinExistence type="predicted"/>
<reference evidence="3 4" key="1">
    <citation type="submission" date="2016-11" db="EMBL/GenBank/DDBJ databases">
        <authorList>
            <person name="Jaros S."/>
            <person name="Januszkiewicz K."/>
            <person name="Wedrychowicz H."/>
        </authorList>
    </citation>
    <scope>NUCLEOTIDE SEQUENCE [LARGE SCALE GENOMIC DNA]</scope>
    <source>
        <strain evidence="3 4">DSM 26910</strain>
    </source>
</reference>
<dbReference type="EMBL" id="FQUM01000002">
    <property type="protein sequence ID" value="SHE66393.1"/>
    <property type="molecule type" value="Genomic_DNA"/>
</dbReference>
<dbReference type="OrthoDB" id="9812676at2"/>
<dbReference type="PANTHER" id="PTHR45266">
    <property type="entry name" value="OXALOACETATE DECARBOXYLASE ALPHA CHAIN"/>
    <property type="match status" value="1"/>
</dbReference>
<dbReference type="InterPro" id="IPR000089">
    <property type="entry name" value="Biotin_lipoyl"/>
</dbReference>
<evidence type="ECO:0000259" key="2">
    <source>
        <dbReference type="PROSITE" id="PS50968"/>
    </source>
</evidence>
<evidence type="ECO:0000313" key="4">
    <source>
        <dbReference type="Proteomes" id="UP000184164"/>
    </source>
</evidence>
<sequence length="169" mass="18723">MAVEIKIDNRTVWVNLLKQNGNLLELDVDGKVYQVDLLHTPGGTFSIIESGRSYNIELVPQNHPKKYTAHTLYNTFDLEIIDAETRYLINRGSNGTASNEKNISSPMPGKVVKVLVKEGDAIQKGENAIIIAAMKMESEYKAPIDGIVKKVNVKDGDTVEGNQILIEIE</sequence>
<name>A0A1M4VBV1_9BACT</name>
<dbReference type="InterPro" id="IPR050709">
    <property type="entry name" value="Biotin_Carboxyl_Carrier/Decarb"/>
</dbReference>